<keyword evidence="1" id="KW-0472">Membrane</keyword>
<evidence type="ECO:0000313" key="2">
    <source>
        <dbReference type="EMBL" id="KKM68728.1"/>
    </source>
</evidence>
<keyword evidence="1" id="KW-0812">Transmembrane</keyword>
<reference evidence="2" key="1">
    <citation type="journal article" date="2015" name="Nature">
        <title>Complex archaea that bridge the gap between prokaryotes and eukaryotes.</title>
        <authorList>
            <person name="Spang A."/>
            <person name="Saw J.H."/>
            <person name="Jorgensen S.L."/>
            <person name="Zaremba-Niedzwiedzka K."/>
            <person name="Martijn J."/>
            <person name="Lind A.E."/>
            <person name="van Eijk R."/>
            <person name="Schleper C."/>
            <person name="Guy L."/>
            <person name="Ettema T.J."/>
        </authorList>
    </citation>
    <scope>NUCLEOTIDE SEQUENCE</scope>
</reference>
<comment type="caution">
    <text evidence="2">The sequence shown here is derived from an EMBL/GenBank/DDBJ whole genome shotgun (WGS) entry which is preliminary data.</text>
</comment>
<proteinExistence type="predicted"/>
<dbReference type="AlphaFoldDB" id="A0A0F9JGK8"/>
<accession>A0A0F9JGK8</accession>
<evidence type="ECO:0000256" key="1">
    <source>
        <dbReference type="SAM" id="Phobius"/>
    </source>
</evidence>
<organism evidence="2">
    <name type="scientific">marine sediment metagenome</name>
    <dbReference type="NCBI Taxonomy" id="412755"/>
    <lineage>
        <taxon>unclassified sequences</taxon>
        <taxon>metagenomes</taxon>
        <taxon>ecological metagenomes</taxon>
    </lineage>
</organism>
<gene>
    <name evidence="2" type="ORF">LCGC14_1458020</name>
</gene>
<feature type="transmembrane region" description="Helical" evidence="1">
    <location>
        <begin position="26"/>
        <end position="44"/>
    </location>
</feature>
<name>A0A0F9JGK8_9ZZZZ</name>
<protein>
    <submittedName>
        <fullName evidence="2">Uncharacterized protein</fullName>
    </submittedName>
</protein>
<keyword evidence="1" id="KW-1133">Transmembrane helix</keyword>
<dbReference type="EMBL" id="LAZR01010118">
    <property type="protein sequence ID" value="KKM68728.1"/>
    <property type="molecule type" value="Genomic_DNA"/>
</dbReference>
<sequence length="75" mass="8929">MIKKVYPIVVNPKGTKFLMVEDINKTIHTIASLGFYGVGVAQYIRRNWRRLNLKTIEDIKRVFYKQLEWYLNPKA</sequence>